<dbReference type="Pfam" id="PF12362">
    <property type="entry name" value="DUF3646"/>
    <property type="match status" value="1"/>
</dbReference>
<reference evidence="2 3" key="1">
    <citation type="submission" date="2015-02" db="EMBL/GenBank/DDBJ databases">
        <title>Genome Sequence of Jannaschia aquimarina DSM28248, a member of the Roseobacter clade.</title>
        <authorList>
            <person name="Voget S."/>
            <person name="Daniel R."/>
        </authorList>
    </citation>
    <scope>NUCLEOTIDE SEQUENCE [LARGE SCALE GENOMIC DNA]</scope>
    <source>
        <strain evidence="2 3">GSW-M26</strain>
    </source>
</reference>
<dbReference type="AlphaFoldDB" id="A0A0D1DAV5"/>
<feature type="domain" description="DNA polymerase III subunit gamma/ tau C-terminal" evidence="1">
    <location>
        <begin position="26"/>
        <end position="138"/>
    </location>
</feature>
<evidence type="ECO:0000259" key="1">
    <source>
        <dbReference type="Pfam" id="PF12362"/>
    </source>
</evidence>
<comment type="caution">
    <text evidence="2">The sequence shown here is derived from an EMBL/GenBank/DDBJ whole genome shotgun (WGS) entry which is preliminary data.</text>
</comment>
<protein>
    <submittedName>
        <fullName evidence="2">DNA polymerase III subunits gamma and tau</fullName>
    </submittedName>
</protein>
<gene>
    <name evidence="2" type="ORF">jaqu_11150</name>
</gene>
<name>A0A0D1DAV5_9RHOB</name>
<dbReference type="STRING" id="935700.jaqu_11150"/>
<dbReference type="Proteomes" id="UP000032232">
    <property type="component" value="Unassembled WGS sequence"/>
</dbReference>
<organism evidence="2 3">
    <name type="scientific">Jannaschia aquimarina</name>
    <dbReference type="NCBI Taxonomy" id="935700"/>
    <lineage>
        <taxon>Bacteria</taxon>
        <taxon>Pseudomonadati</taxon>
        <taxon>Pseudomonadota</taxon>
        <taxon>Alphaproteobacteria</taxon>
        <taxon>Rhodobacterales</taxon>
        <taxon>Roseobacteraceae</taxon>
        <taxon>Jannaschia</taxon>
    </lineage>
</organism>
<evidence type="ECO:0000313" key="3">
    <source>
        <dbReference type="Proteomes" id="UP000032232"/>
    </source>
</evidence>
<accession>A0A0D1DAV5</accession>
<dbReference type="InterPro" id="IPR022107">
    <property type="entry name" value="DNA_pol_III_gamma/tau_C"/>
</dbReference>
<proteinExistence type="predicted"/>
<evidence type="ECO:0000313" key="2">
    <source>
        <dbReference type="EMBL" id="KIT17073.1"/>
    </source>
</evidence>
<dbReference type="EMBL" id="JYFE01000022">
    <property type="protein sequence ID" value="KIT17073.1"/>
    <property type="molecule type" value="Genomic_DNA"/>
</dbReference>
<dbReference type="PATRIC" id="fig|935700.4.peg.1161"/>
<keyword evidence="3" id="KW-1185">Reference proteome</keyword>
<sequence>MTTARARTALAPAAQEEAGQALARFGTFAQVVDLIRANRDPKLLYDVETGVRLVHYAPGRIEFEPPPGAPADLAARLSGRLQGWTGARWGVSVVGEGGAPSIAEVRDADRLAAEAEALAHPSVQAAMQAFPGAKLVEIRTRADLEAEAAAEALEEVEDEWDPFADE</sequence>